<dbReference type="AlphaFoldDB" id="A0A0B1TI17"/>
<evidence type="ECO:0000313" key="2">
    <source>
        <dbReference type="EMBL" id="KHJ95726.1"/>
    </source>
</evidence>
<proteinExistence type="predicted"/>
<accession>A0A0B1TI17</accession>
<gene>
    <name evidence="2" type="ORF">OESDEN_04327</name>
</gene>
<keyword evidence="1" id="KW-0812">Transmembrane</keyword>
<dbReference type="Proteomes" id="UP000053660">
    <property type="component" value="Unassembled WGS sequence"/>
</dbReference>
<evidence type="ECO:0000313" key="3">
    <source>
        <dbReference type="Proteomes" id="UP000053660"/>
    </source>
</evidence>
<dbReference type="EMBL" id="KN549871">
    <property type="protein sequence ID" value="KHJ95726.1"/>
    <property type="molecule type" value="Genomic_DNA"/>
</dbReference>
<name>A0A0B1TI17_OESDE</name>
<feature type="transmembrane region" description="Helical" evidence="1">
    <location>
        <begin position="191"/>
        <end position="213"/>
    </location>
</feature>
<dbReference type="OrthoDB" id="5877015at2759"/>
<organism evidence="2 3">
    <name type="scientific">Oesophagostomum dentatum</name>
    <name type="common">Nodular worm</name>
    <dbReference type="NCBI Taxonomy" id="61180"/>
    <lineage>
        <taxon>Eukaryota</taxon>
        <taxon>Metazoa</taxon>
        <taxon>Ecdysozoa</taxon>
        <taxon>Nematoda</taxon>
        <taxon>Chromadorea</taxon>
        <taxon>Rhabditida</taxon>
        <taxon>Rhabditina</taxon>
        <taxon>Rhabditomorpha</taxon>
        <taxon>Strongyloidea</taxon>
        <taxon>Strongylidae</taxon>
        <taxon>Oesophagostomum</taxon>
    </lineage>
</organism>
<sequence length="219" mass="25331">MFLSMYCAITVHFFLNQDSINDHVKRVHREMFIMLLVEALCPILFLQLPLATMCLLLFTGSRSTQTLSYIVGVLLSTFNNYHTNSNKKARNNFLSSKYLLYREVQQMMMRSTTFFSHPIKPNDTSKYGHKNITAAINIDVTILYLDFSHDNMHSKFTIVVDVISVCAFAINLLLLYVYIKCPLRDLKAYKCLFVVTIIQNLISSTTFFIMAPIEPEFIH</sequence>
<reference evidence="2 3" key="1">
    <citation type="submission" date="2014-03" db="EMBL/GenBank/DDBJ databases">
        <title>Draft genome of the hookworm Oesophagostomum dentatum.</title>
        <authorList>
            <person name="Mitreva M."/>
        </authorList>
    </citation>
    <scope>NUCLEOTIDE SEQUENCE [LARGE SCALE GENOMIC DNA]</scope>
    <source>
        <strain evidence="2 3">OD-Hann</strain>
    </source>
</reference>
<evidence type="ECO:0000256" key="1">
    <source>
        <dbReference type="SAM" id="Phobius"/>
    </source>
</evidence>
<feature type="transmembrane region" description="Helical" evidence="1">
    <location>
        <begin position="156"/>
        <end position="179"/>
    </location>
</feature>
<keyword evidence="3" id="KW-1185">Reference proteome</keyword>
<keyword evidence="1" id="KW-0472">Membrane</keyword>
<feature type="transmembrane region" description="Helical" evidence="1">
    <location>
        <begin position="32"/>
        <end position="58"/>
    </location>
</feature>
<keyword evidence="1" id="KW-1133">Transmembrane helix</keyword>
<protein>
    <submittedName>
        <fullName evidence="2">Uncharacterized protein</fullName>
    </submittedName>
</protein>